<proteinExistence type="predicted"/>
<organism evidence="1 2">
    <name type="scientific">Saccharomyces arboricola (strain H-6 / AS 2.3317 / CBS 10644)</name>
    <name type="common">Yeast</name>
    <dbReference type="NCBI Taxonomy" id="1160507"/>
    <lineage>
        <taxon>Eukaryota</taxon>
        <taxon>Fungi</taxon>
        <taxon>Dikarya</taxon>
        <taxon>Ascomycota</taxon>
        <taxon>Saccharomycotina</taxon>
        <taxon>Saccharomycetes</taxon>
        <taxon>Saccharomycetales</taxon>
        <taxon>Saccharomycetaceae</taxon>
        <taxon>Saccharomyces</taxon>
    </lineage>
</organism>
<evidence type="ECO:0000313" key="1">
    <source>
        <dbReference type="EMBL" id="EJS44702.1"/>
    </source>
</evidence>
<name>J8LRC9_SACAR</name>
<dbReference type="AlphaFoldDB" id="J8LRC9"/>
<comment type="caution">
    <text evidence="1">The sequence shown here is derived from an EMBL/GenBank/DDBJ whole genome shotgun (WGS) entry which is preliminary data.</text>
</comment>
<evidence type="ECO:0000313" key="2">
    <source>
        <dbReference type="Proteomes" id="UP000006968"/>
    </source>
</evidence>
<protein>
    <submittedName>
        <fullName evidence="1">YBR259W</fullName>
    </submittedName>
</protein>
<accession>J8LRC9</accession>
<sequence>MSIQETLVKYTNVVDHLATGDLKRTVIKSAKLAQVIAGSKVPLQLDHKLYNGKAVIYKCIEKALSASVTSLSSGISPDTNISQFLHLEYVYQTHFQALSGQIKKYCGMKRYYELKYAAVDRFETGGQTDGLTLLRIWAISFDEFIKSEQRCSLDIGAKFRRFYTLLAEYSSWRWASDSKRQYTFMCQFRTKLIECLANFYEGIGPKESHDSLNEFIMPWERAVSIAKNIDSFTGEELRIDGAELFWGFRNRMFSSIYSLILGLGDLQHIFNAFQPYGEDTLIQDFARIRSLKWDKDDTVERLVYSLIFNDMFPYFSPKQMETMKDGIHFLRLLRKNFQESIIDVKEFHVEVMKYLNSQLKSNYNSLVQSSKIQDTNHSTDMTSYVLNDDKKIQINLSSLDGYTHTVADEGPLWQHKLYPRIYTNEQAPISDTSGVLESHKLYAIISLLRYYLPESKKFFHIYYLPSIFKRILYYSTKFGHLYSMDNCLERQIIESLTVLEPSLVHVVNNMVQSSIESLKNVTLINNDKTSSSVILLPQKKFKSLCELNKTFNEPFWPNELLANSWPGLANKRLESGQILHDAFAFHLFEIELPIIIDSARNIHLKLVSNMCTTSILYLYNEADSLPLATMQEKLAVLPVSKRNEILLNNLKRLTKLKLLLLREDKEGQKVYAFNFNYKFIGQNTSIIRLI</sequence>
<reference evidence="1 2" key="1">
    <citation type="journal article" date="2013" name="BMC Genomics">
        <title>High quality de novo sequencing and assembly of the Saccharomyces arboricolus genome.</title>
        <authorList>
            <person name="Liti G."/>
            <person name="Nguyen Ba A.N."/>
            <person name="Blythe M."/>
            <person name="Mueller C.A."/>
            <person name="Bergstroem A."/>
            <person name="Cubillos F.A."/>
            <person name="Dafhnis-Calas F."/>
            <person name="Khoshraftar S."/>
            <person name="Malla S."/>
            <person name="Mehta N."/>
            <person name="Siow C.C."/>
            <person name="Warringer J."/>
            <person name="Moses A.M."/>
            <person name="Louis E.J."/>
            <person name="Nieduszynski C.A."/>
        </authorList>
    </citation>
    <scope>NUCLEOTIDE SEQUENCE [LARGE SCALE GENOMIC DNA]</scope>
    <source>
        <strain evidence="2">H-6 / AS 2.3317 / CBS 10644</strain>
    </source>
</reference>
<gene>
    <name evidence="1" type="ORF">SU7_0291</name>
</gene>
<dbReference type="OrthoDB" id="4045473at2759"/>
<dbReference type="HOGENOM" id="CLU_400203_0_0_1"/>
<dbReference type="EMBL" id="ALIE01000011">
    <property type="protein sequence ID" value="EJS44702.1"/>
    <property type="molecule type" value="Genomic_DNA"/>
</dbReference>
<dbReference type="Proteomes" id="UP000006968">
    <property type="component" value="Chromosome II"/>
</dbReference>
<keyword evidence="2" id="KW-1185">Reference proteome</keyword>